<dbReference type="GO" id="GO:0004066">
    <property type="term" value="F:asparagine synthase (glutamine-hydrolyzing) activity"/>
    <property type="evidence" value="ECO:0007669"/>
    <property type="project" value="InterPro"/>
</dbReference>
<dbReference type="InterPro" id="IPR029062">
    <property type="entry name" value="Class_I_gatase-like"/>
</dbReference>
<organism evidence="12 13">
    <name type="scientific">Candidatus Komeilibacteria bacterium RIFCSPLOWO2_01_FULL_52_15</name>
    <dbReference type="NCBI Taxonomy" id="1798551"/>
    <lineage>
        <taxon>Bacteria</taxon>
        <taxon>Candidatus Komeiliibacteriota</taxon>
    </lineage>
</organism>
<dbReference type="Gene3D" id="3.40.50.880">
    <property type="match status" value="1"/>
</dbReference>
<dbReference type="InterPro" id="IPR014729">
    <property type="entry name" value="Rossmann-like_a/b/a_fold"/>
</dbReference>
<evidence type="ECO:0000256" key="1">
    <source>
        <dbReference type="ARBA" id="ARBA00002332"/>
    </source>
</evidence>
<evidence type="ECO:0000256" key="4">
    <source>
        <dbReference type="ARBA" id="ARBA00022598"/>
    </source>
</evidence>
<dbReference type="InterPro" id="IPR001674">
    <property type="entry name" value="GMP_synth_C"/>
</dbReference>
<dbReference type="PROSITE" id="PS51553">
    <property type="entry name" value="GMPS_ATP_PPASE"/>
    <property type="match status" value="1"/>
</dbReference>
<dbReference type="InterPro" id="IPR017926">
    <property type="entry name" value="GATASE"/>
</dbReference>
<dbReference type="GO" id="GO:0005829">
    <property type="term" value="C:cytosol"/>
    <property type="evidence" value="ECO:0007669"/>
    <property type="project" value="TreeGrafter"/>
</dbReference>
<dbReference type="SUPFAM" id="SSF54810">
    <property type="entry name" value="GMP synthetase C-terminal dimerisation domain"/>
    <property type="match status" value="1"/>
</dbReference>
<evidence type="ECO:0000256" key="7">
    <source>
        <dbReference type="ARBA" id="ARBA00022755"/>
    </source>
</evidence>
<evidence type="ECO:0000256" key="3">
    <source>
        <dbReference type="ARBA" id="ARBA00012746"/>
    </source>
</evidence>
<dbReference type="PRINTS" id="PR00096">
    <property type="entry name" value="GATASE"/>
</dbReference>
<dbReference type="GO" id="GO:0006529">
    <property type="term" value="P:asparagine biosynthetic process"/>
    <property type="evidence" value="ECO:0007669"/>
    <property type="project" value="InterPro"/>
</dbReference>
<comment type="pathway">
    <text evidence="2">Purine metabolism; GMP biosynthesis; GMP from XMP (L-Gln route): step 1/1.</text>
</comment>
<dbReference type="InterPro" id="IPR001962">
    <property type="entry name" value="Asn_synthase"/>
</dbReference>
<protein>
    <recommendedName>
        <fullName evidence="3">GMP synthase (glutamine-hydrolyzing)</fullName>
        <ecNumber evidence="3">6.3.5.2</ecNumber>
    </recommendedName>
</protein>
<dbReference type="PANTHER" id="PTHR11922">
    <property type="entry name" value="GMP SYNTHASE-RELATED"/>
    <property type="match status" value="1"/>
</dbReference>
<dbReference type="Gene3D" id="3.30.300.10">
    <property type="match status" value="1"/>
</dbReference>
<sequence length="510" mass="56261">MSLTSVQILVVDLGSQYTLVIGRTLRELGVRSAVLSPAQSVPWLESNRPKGIILSGGPNSVYERGAPEPPKRILSLGIPILGICYGMQWLAKVFGGEVVGDHTRSEYGPATISLDPNATLFNTIAPAQSVWASHGDRVASLPDGFEAVGWCAPDKSIAAFHNAQRGIWGLQFHPEVRNTEYGKDMLRQFLVAVCHCDFDWQPHDIITGIQTETAERIKNDRAIIGFSGGVDSTTLTAILRPVLGERLQAVTIDTGALRANELEEVRSYASIVGVQHHVLNRSRTFARSIPKTIDAEKKRHRFRDAYRKSLNGAGREFHAPWLLQGTLATDVIESGRAGASALIKSHHNVGLTFRLKQLHPLSHLFKYEVRELGASLKLPDSIARREPFPGPGLYIRVIGIPATPERIEIARWADEVVRKILLDAEPPEVFSQLVVALDGNRFVGVKGDKRVYGHAILVRAVETADFMTAIGHQFHRNTRQLITTALTKHPQIVHVGFFETPKPPATTEFE</sequence>
<dbReference type="Gene3D" id="3.40.50.620">
    <property type="entry name" value="HUPs"/>
    <property type="match status" value="1"/>
</dbReference>
<dbReference type="AlphaFoldDB" id="A0A1G2BSV5"/>
<evidence type="ECO:0000313" key="13">
    <source>
        <dbReference type="Proteomes" id="UP000178248"/>
    </source>
</evidence>
<dbReference type="NCBIfam" id="NF000848">
    <property type="entry name" value="PRK00074.1"/>
    <property type="match status" value="1"/>
</dbReference>
<reference evidence="12 13" key="1">
    <citation type="journal article" date="2016" name="Nat. Commun.">
        <title>Thousands of microbial genomes shed light on interconnected biogeochemical processes in an aquifer system.</title>
        <authorList>
            <person name="Anantharaman K."/>
            <person name="Brown C.T."/>
            <person name="Hug L.A."/>
            <person name="Sharon I."/>
            <person name="Castelle C.J."/>
            <person name="Probst A.J."/>
            <person name="Thomas B.C."/>
            <person name="Singh A."/>
            <person name="Wilkins M.J."/>
            <person name="Karaoz U."/>
            <person name="Brodie E.L."/>
            <person name="Williams K.H."/>
            <person name="Hubbard S.S."/>
            <person name="Banfield J.F."/>
        </authorList>
    </citation>
    <scope>NUCLEOTIDE SEQUENCE [LARGE SCALE GENOMIC DNA]</scope>
</reference>
<keyword evidence="9" id="KW-0315">Glutamine amidotransferase</keyword>
<dbReference type="PRINTS" id="PR00097">
    <property type="entry name" value="ANTSNTHASEII"/>
</dbReference>
<evidence type="ECO:0000313" key="12">
    <source>
        <dbReference type="EMBL" id="OGY92102.1"/>
    </source>
</evidence>
<dbReference type="CDD" id="cd01742">
    <property type="entry name" value="GATase1_GMP_Synthase"/>
    <property type="match status" value="1"/>
</dbReference>
<evidence type="ECO:0000256" key="5">
    <source>
        <dbReference type="ARBA" id="ARBA00022741"/>
    </source>
</evidence>
<dbReference type="PANTHER" id="PTHR11922:SF2">
    <property type="entry name" value="GMP SYNTHASE [GLUTAMINE-HYDROLYZING]"/>
    <property type="match status" value="1"/>
</dbReference>
<dbReference type="PROSITE" id="PS51273">
    <property type="entry name" value="GATASE_TYPE_1"/>
    <property type="match status" value="1"/>
</dbReference>
<proteinExistence type="predicted"/>
<dbReference type="SUPFAM" id="SSF52402">
    <property type="entry name" value="Adenine nucleotide alpha hydrolases-like"/>
    <property type="match status" value="1"/>
</dbReference>
<dbReference type="SUPFAM" id="SSF52317">
    <property type="entry name" value="Class I glutamine amidotransferase-like"/>
    <property type="match status" value="1"/>
</dbReference>
<dbReference type="NCBIfam" id="TIGR00888">
    <property type="entry name" value="guaA_Nterm"/>
    <property type="match status" value="1"/>
</dbReference>
<dbReference type="STRING" id="1798551.A3B30_02055"/>
<dbReference type="GO" id="GO:0003921">
    <property type="term" value="F:GMP synthase activity"/>
    <property type="evidence" value="ECO:0007669"/>
    <property type="project" value="InterPro"/>
</dbReference>
<dbReference type="Pfam" id="PF00117">
    <property type="entry name" value="GATase"/>
    <property type="match status" value="1"/>
</dbReference>
<keyword evidence="5 10" id="KW-0547">Nucleotide-binding</keyword>
<keyword evidence="4" id="KW-0436">Ligase</keyword>
<evidence type="ECO:0000259" key="11">
    <source>
        <dbReference type="PROSITE" id="PS51553"/>
    </source>
</evidence>
<comment type="caution">
    <text evidence="12">The sequence shown here is derived from an EMBL/GenBank/DDBJ whole genome shotgun (WGS) entry which is preliminary data.</text>
</comment>
<dbReference type="Pfam" id="PF00958">
    <property type="entry name" value="GMP_synt_C"/>
    <property type="match status" value="1"/>
</dbReference>
<keyword evidence="7 10" id="KW-0658">Purine biosynthesis</keyword>
<comment type="function">
    <text evidence="1">Catalyzes the synthesis of GMP from XMP.</text>
</comment>
<keyword evidence="8 10" id="KW-0067">ATP-binding</keyword>
<dbReference type="InterPro" id="IPR025777">
    <property type="entry name" value="GMPS_ATP_PPase_dom"/>
</dbReference>
<gene>
    <name evidence="12" type="ORF">A3B30_02055</name>
</gene>
<evidence type="ECO:0000256" key="8">
    <source>
        <dbReference type="ARBA" id="ARBA00022840"/>
    </source>
</evidence>
<dbReference type="EMBL" id="MHKM01000003">
    <property type="protein sequence ID" value="OGY92102.1"/>
    <property type="molecule type" value="Genomic_DNA"/>
</dbReference>
<dbReference type="GO" id="GO:0005524">
    <property type="term" value="F:ATP binding"/>
    <property type="evidence" value="ECO:0007669"/>
    <property type="project" value="UniProtKB-UniRule"/>
</dbReference>
<evidence type="ECO:0000256" key="9">
    <source>
        <dbReference type="ARBA" id="ARBA00022962"/>
    </source>
</evidence>
<keyword evidence="6 10" id="KW-0332">GMP biosynthesis</keyword>
<evidence type="ECO:0000256" key="10">
    <source>
        <dbReference type="PROSITE-ProRule" id="PRU00886"/>
    </source>
</evidence>
<dbReference type="Proteomes" id="UP000178248">
    <property type="component" value="Unassembled WGS sequence"/>
</dbReference>
<dbReference type="UniPathway" id="UPA00189">
    <property type="reaction ID" value="UER00296"/>
</dbReference>
<feature type="binding site" evidence="10">
    <location>
        <begin position="227"/>
        <end position="233"/>
    </location>
    <ligand>
        <name>ATP</name>
        <dbReference type="ChEBI" id="CHEBI:30616"/>
    </ligand>
</feature>
<evidence type="ECO:0000256" key="2">
    <source>
        <dbReference type="ARBA" id="ARBA00005153"/>
    </source>
</evidence>
<evidence type="ECO:0000256" key="6">
    <source>
        <dbReference type="ARBA" id="ARBA00022749"/>
    </source>
</evidence>
<dbReference type="EC" id="6.3.5.2" evidence="3"/>
<accession>A0A1G2BSV5</accession>
<name>A0A1G2BSV5_9BACT</name>
<feature type="domain" description="GMPS ATP-PPase" evidence="11">
    <location>
        <begin position="200"/>
        <end position="385"/>
    </location>
</feature>
<dbReference type="InterPro" id="IPR004739">
    <property type="entry name" value="GMP_synth_GATase"/>
</dbReference>
<dbReference type="PRINTS" id="PR00099">
    <property type="entry name" value="CPSGATASE"/>
</dbReference>
<dbReference type="Pfam" id="PF00733">
    <property type="entry name" value="Asn_synthase"/>
    <property type="match status" value="1"/>
</dbReference>